<reference evidence="2 3" key="1">
    <citation type="submission" date="2016-10" db="EMBL/GenBank/DDBJ databases">
        <authorList>
            <person name="de Groot N.N."/>
        </authorList>
    </citation>
    <scope>NUCLEOTIDE SEQUENCE [LARGE SCALE GENOMIC DNA]</scope>
    <source>
        <strain evidence="2 3">CGMCC 1.8891</strain>
    </source>
</reference>
<dbReference type="SUPFAM" id="SSF56219">
    <property type="entry name" value="DNase I-like"/>
    <property type="match status" value="1"/>
</dbReference>
<keyword evidence="2" id="KW-0255">Endonuclease</keyword>
<name>A0A1I3UYD0_9RHOB</name>
<dbReference type="InterPro" id="IPR036691">
    <property type="entry name" value="Endo/exonu/phosph_ase_sf"/>
</dbReference>
<dbReference type="PANTHER" id="PTHR14859:SF1">
    <property type="entry name" value="PGAP2-INTERACTING PROTEIN"/>
    <property type="match status" value="1"/>
</dbReference>
<evidence type="ECO:0000259" key="1">
    <source>
        <dbReference type="Pfam" id="PF03372"/>
    </source>
</evidence>
<protein>
    <submittedName>
        <fullName evidence="2">Metal-dependent hydrolase, endonuclease/exonuclease/phosphatase family</fullName>
    </submittedName>
</protein>
<dbReference type="GO" id="GO:0004519">
    <property type="term" value="F:endonuclease activity"/>
    <property type="evidence" value="ECO:0007669"/>
    <property type="project" value="UniProtKB-KW"/>
</dbReference>
<accession>A0A1I3UYD0</accession>
<dbReference type="Gene3D" id="3.60.10.10">
    <property type="entry name" value="Endonuclease/exonuclease/phosphatase"/>
    <property type="match status" value="1"/>
</dbReference>
<dbReference type="Proteomes" id="UP000183299">
    <property type="component" value="Unassembled WGS sequence"/>
</dbReference>
<dbReference type="STRING" id="576117.SAMN04488138_11331"/>
<dbReference type="GO" id="GO:0016020">
    <property type="term" value="C:membrane"/>
    <property type="evidence" value="ECO:0007669"/>
    <property type="project" value="GOC"/>
</dbReference>
<evidence type="ECO:0000313" key="3">
    <source>
        <dbReference type="Proteomes" id="UP000183299"/>
    </source>
</evidence>
<keyword evidence="3" id="KW-1185">Reference proteome</keyword>
<keyword evidence="2" id="KW-0540">Nuclease</keyword>
<dbReference type="AlphaFoldDB" id="A0A1I3UYD0"/>
<gene>
    <name evidence="2" type="ORF">SAMN04488138_11331</name>
</gene>
<proteinExistence type="predicted"/>
<evidence type="ECO:0000313" key="2">
    <source>
        <dbReference type="EMBL" id="SFJ88394.1"/>
    </source>
</evidence>
<feature type="domain" description="Endonuclease/exonuclease/phosphatase" evidence="1">
    <location>
        <begin position="61"/>
        <end position="281"/>
    </location>
</feature>
<organism evidence="2 3">
    <name type="scientific">Celeribacter halophilus</name>
    <dbReference type="NCBI Taxonomy" id="576117"/>
    <lineage>
        <taxon>Bacteria</taxon>
        <taxon>Pseudomonadati</taxon>
        <taxon>Pseudomonadota</taxon>
        <taxon>Alphaproteobacteria</taxon>
        <taxon>Rhodobacterales</taxon>
        <taxon>Roseobacteraceae</taxon>
        <taxon>Celeribacter</taxon>
    </lineage>
</organism>
<dbReference type="OrthoDB" id="8047712at2"/>
<dbReference type="InterPro" id="IPR005135">
    <property type="entry name" value="Endo/exonuclease/phosphatase"/>
</dbReference>
<dbReference type="InterPro" id="IPR051916">
    <property type="entry name" value="GPI-anchor_lipid_remodeler"/>
</dbReference>
<dbReference type="GO" id="GO:0004527">
    <property type="term" value="F:exonuclease activity"/>
    <property type="evidence" value="ECO:0007669"/>
    <property type="project" value="UniProtKB-KW"/>
</dbReference>
<dbReference type="GO" id="GO:0006506">
    <property type="term" value="P:GPI anchor biosynthetic process"/>
    <property type="evidence" value="ECO:0007669"/>
    <property type="project" value="TreeGrafter"/>
</dbReference>
<dbReference type="PANTHER" id="PTHR14859">
    <property type="entry name" value="CALCOFLUOR WHITE HYPERSENSITIVE PROTEIN PRECURSOR"/>
    <property type="match status" value="1"/>
</dbReference>
<dbReference type="RefSeq" id="WP_066608630.1">
    <property type="nucleotide sequence ID" value="NZ_FORY01000013.1"/>
</dbReference>
<dbReference type="EMBL" id="FORY01000013">
    <property type="protein sequence ID" value="SFJ88394.1"/>
    <property type="molecule type" value="Genomic_DNA"/>
</dbReference>
<dbReference type="GeneID" id="98666133"/>
<keyword evidence="2" id="KW-0269">Exonuclease</keyword>
<dbReference type="Pfam" id="PF03372">
    <property type="entry name" value="Exo_endo_phos"/>
    <property type="match status" value="1"/>
</dbReference>
<sequence length="332" mass="36263">MISLLDTLPKVTASQRKALLSAPRTAEAHRAMMADVLAMNAVQLGGAAPQDSLPTEFTVAAWNVERCLFPQDSAEHLAQLTPDVVLLSEVDHGMARTGQRHTTEEVAEALGMRYAYGVEFFEMDLGGPTERAYCTDDFNALGWHGNAVLSNVPLDKVTLIRLDDHGHWFASDNGAADPDQPRLGGRMAIAAVLPSAQGDICVVSTHLESNANPAHRHRQFEILLDALDDFAPDMPVLIGGDLNTGNHIPPNFDHRDETLFALGESRGYDWSFTAEGMTTRPSLITPHPDRVMKLDWIAARDVQCLDKGILSSIDKNGRPLADHDCVWAKVSL</sequence>
<keyword evidence="2" id="KW-0378">Hydrolase</keyword>